<dbReference type="Proteomes" id="UP001642484">
    <property type="component" value="Unassembled WGS sequence"/>
</dbReference>
<evidence type="ECO:0000259" key="2">
    <source>
        <dbReference type="Pfam" id="PF05050"/>
    </source>
</evidence>
<feature type="domain" description="Methyltransferase FkbM" evidence="2">
    <location>
        <begin position="123"/>
        <end position="293"/>
    </location>
</feature>
<organism evidence="3 4">
    <name type="scientific">Durusdinium trenchii</name>
    <dbReference type="NCBI Taxonomy" id="1381693"/>
    <lineage>
        <taxon>Eukaryota</taxon>
        <taxon>Sar</taxon>
        <taxon>Alveolata</taxon>
        <taxon>Dinophyceae</taxon>
        <taxon>Suessiales</taxon>
        <taxon>Symbiodiniaceae</taxon>
        <taxon>Durusdinium</taxon>
    </lineage>
</organism>
<protein>
    <recommendedName>
        <fullName evidence="2">Methyltransferase FkbM domain-containing protein</fullName>
    </recommendedName>
</protein>
<dbReference type="InterPro" id="IPR006342">
    <property type="entry name" value="FkbM_mtfrase"/>
</dbReference>
<keyword evidence="4" id="KW-1185">Reference proteome</keyword>
<evidence type="ECO:0000313" key="3">
    <source>
        <dbReference type="EMBL" id="CAK9055611.1"/>
    </source>
</evidence>
<dbReference type="PANTHER" id="PTHR34009:SF2">
    <property type="entry name" value="PROTEIN STAR"/>
    <property type="match status" value="1"/>
</dbReference>
<keyword evidence="1" id="KW-0812">Transmembrane</keyword>
<proteinExistence type="predicted"/>
<dbReference type="PANTHER" id="PTHR34009">
    <property type="entry name" value="PROTEIN STAR"/>
    <property type="match status" value="1"/>
</dbReference>
<keyword evidence="1" id="KW-1133">Transmembrane helix</keyword>
<accession>A0ABP0MWB5</accession>
<dbReference type="Gene3D" id="3.40.50.150">
    <property type="entry name" value="Vaccinia Virus protein VP39"/>
    <property type="match status" value="1"/>
</dbReference>
<gene>
    <name evidence="3" type="ORF">CCMP2556_LOCUS27646</name>
</gene>
<feature type="transmembrane region" description="Helical" evidence="1">
    <location>
        <begin position="6"/>
        <end position="27"/>
    </location>
</feature>
<keyword evidence="1" id="KW-0472">Membrane</keyword>
<comment type="caution">
    <text evidence="3">The sequence shown here is derived from an EMBL/GenBank/DDBJ whole genome shotgun (WGS) entry which is preliminary data.</text>
</comment>
<evidence type="ECO:0000256" key="1">
    <source>
        <dbReference type="SAM" id="Phobius"/>
    </source>
</evidence>
<dbReference type="InterPro" id="IPR029063">
    <property type="entry name" value="SAM-dependent_MTases_sf"/>
</dbReference>
<evidence type="ECO:0000313" key="4">
    <source>
        <dbReference type="Proteomes" id="UP001642484"/>
    </source>
</evidence>
<reference evidence="3 4" key="1">
    <citation type="submission" date="2024-02" db="EMBL/GenBank/DDBJ databases">
        <authorList>
            <person name="Chen Y."/>
            <person name="Shah S."/>
            <person name="Dougan E. K."/>
            <person name="Thang M."/>
            <person name="Chan C."/>
        </authorList>
    </citation>
    <scope>NUCLEOTIDE SEQUENCE [LARGE SCALE GENOMIC DNA]</scope>
</reference>
<sequence length="325" mass="36372">MDHGRAVVIYFLGIISGVCILPAVLFTHEHLLPRPAKTPAPPTVGPSPNELWPTAVAPGQMEDLKECGLPRIWLHLDAPSQLPYEKLDTYQPGSGRFKGQAGQDRWVDQVLQSRRKLFVVESGALNGINHSNSIFFETERDWECLLVEANPYLWPEVRARHRKCFFLSGGLSITKAREDFPFKLAGPLGGFTATMGAAHAQRAKAEIARQAPWMKGKQSTGEVIRVNAFPLDHVLGALNRSVVDYWSLDTEGSELQILKGSGLENIELGVLTVEHNNEKEKRDEIKEFLQQHGIQRVRAGGQDDFYANPSYFHRRGWPFPETSSP</sequence>
<name>A0ABP0MWB5_9DINO</name>
<dbReference type="Pfam" id="PF05050">
    <property type="entry name" value="Methyltransf_21"/>
    <property type="match status" value="1"/>
</dbReference>
<dbReference type="InterPro" id="IPR053202">
    <property type="entry name" value="EGF_Rcpt_Signaling_Reg"/>
</dbReference>
<dbReference type="EMBL" id="CAXAMN010020058">
    <property type="protein sequence ID" value="CAK9055611.1"/>
    <property type="molecule type" value="Genomic_DNA"/>
</dbReference>